<dbReference type="EMBL" id="CM000762">
    <property type="protein sequence ID" value="EES02071.1"/>
    <property type="molecule type" value="Genomic_DNA"/>
</dbReference>
<name>C5XIH2_SORBI</name>
<dbReference type="ExpressionAtlas" id="C5XIH2">
    <property type="expression patterns" value="baseline"/>
</dbReference>
<accession>C5XIH2</accession>
<dbReference type="HOGENOM" id="CLU_043883_0_0_1"/>
<dbReference type="PANTHER" id="PTHR33065:SF185">
    <property type="entry name" value="DUF6598 DOMAIN-CONTAINING PROTEIN"/>
    <property type="match status" value="1"/>
</dbReference>
<dbReference type="OrthoDB" id="586414at2759"/>
<evidence type="ECO:0000259" key="2">
    <source>
        <dbReference type="Pfam" id="PF20241"/>
    </source>
</evidence>
<dbReference type="InParanoid" id="C5XIH2"/>
<proteinExistence type="predicted"/>
<dbReference type="Gramene" id="EES02071">
    <property type="protein sequence ID" value="EES02071"/>
    <property type="gene ID" value="SORBI_3003G429900"/>
</dbReference>
<evidence type="ECO:0000313" key="4">
    <source>
        <dbReference type="Proteomes" id="UP000000768"/>
    </source>
</evidence>
<dbReference type="PANTHER" id="PTHR33065">
    <property type="entry name" value="OS07G0486400 PROTEIN"/>
    <property type="match status" value="1"/>
</dbReference>
<feature type="compositionally biased region" description="Acidic residues" evidence="1">
    <location>
        <begin position="36"/>
        <end position="55"/>
    </location>
</feature>
<dbReference type="eggNOG" id="ENOG502R417">
    <property type="taxonomic scope" value="Eukaryota"/>
</dbReference>
<organism evidence="3 4">
    <name type="scientific">Sorghum bicolor</name>
    <name type="common">Sorghum</name>
    <name type="synonym">Sorghum vulgare</name>
    <dbReference type="NCBI Taxonomy" id="4558"/>
    <lineage>
        <taxon>Eukaryota</taxon>
        <taxon>Viridiplantae</taxon>
        <taxon>Streptophyta</taxon>
        <taxon>Embryophyta</taxon>
        <taxon>Tracheophyta</taxon>
        <taxon>Spermatophyta</taxon>
        <taxon>Magnoliopsida</taxon>
        <taxon>Liliopsida</taxon>
        <taxon>Poales</taxon>
        <taxon>Poaceae</taxon>
        <taxon>PACMAD clade</taxon>
        <taxon>Panicoideae</taxon>
        <taxon>Andropogonodae</taxon>
        <taxon>Andropogoneae</taxon>
        <taxon>Sorghinae</taxon>
        <taxon>Sorghum</taxon>
    </lineage>
</organism>
<dbReference type="FunCoup" id="C5XIH2">
    <property type="interactions" value="115"/>
</dbReference>
<reference evidence="3 4" key="1">
    <citation type="journal article" date="2009" name="Nature">
        <title>The Sorghum bicolor genome and the diversification of grasses.</title>
        <authorList>
            <person name="Paterson A.H."/>
            <person name="Bowers J.E."/>
            <person name="Bruggmann R."/>
            <person name="Dubchak I."/>
            <person name="Grimwood J."/>
            <person name="Gundlach H."/>
            <person name="Haberer G."/>
            <person name="Hellsten U."/>
            <person name="Mitros T."/>
            <person name="Poliakov A."/>
            <person name="Schmutz J."/>
            <person name="Spannagl M."/>
            <person name="Tang H."/>
            <person name="Wang X."/>
            <person name="Wicker T."/>
            <person name="Bharti A.K."/>
            <person name="Chapman J."/>
            <person name="Feltus F.A."/>
            <person name="Gowik U."/>
            <person name="Grigoriev I.V."/>
            <person name="Lyons E."/>
            <person name="Maher C.A."/>
            <person name="Martis M."/>
            <person name="Narechania A."/>
            <person name="Otillar R.P."/>
            <person name="Penning B.W."/>
            <person name="Salamov A.A."/>
            <person name="Wang Y."/>
            <person name="Zhang L."/>
            <person name="Carpita N.C."/>
            <person name="Freeling M."/>
            <person name="Gingle A.R."/>
            <person name="Hash C.T."/>
            <person name="Keller B."/>
            <person name="Klein P."/>
            <person name="Kresovich S."/>
            <person name="McCann M.C."/>
            <person name="Ming R."/>
            <person name="Peterson D.G."/>
            <person name="Mehboob-ur-Rahman"/>
            <person name="Ware D."/>
            <person name="Westhoff P."/>
            <person name="Mayer K.F."/>
            <person name="Messing J."/>
            <person name="Rokhsar D.S."/>
        </authorList>
    </citation>
    <scope>NUCLEOTIDE SEQUENCE [LARGE SCALE GENOMIC DNA]</scope>
    <source>
        <strain evidence="4">cv. BTx623</strain>
    </source>
</reference>
<keyword evidence="4" id="KW-1185">Reference proteome</keyword>
<feature type="region of interest" description="Disordered" evidence="1">
    <location>
        <begin position="1"/>
        <end position="57"/>
    </location>
</feature>
<gene>
    <name evidence="3" type="ORF">SORBI_3003G429900</name>
</gene>
<reference evidence="4" key="2">
    <citation type="journal article" date="2018" name="Plant J.">
        <title>The Sorghum bicolor reference genome: improved assembly, gene annotations, a transcriptome atlas, and signatures of genome organization.</title>
        <authorList>
            <person name="McCormick R.F."/>
            <person name="Truong S.K."/>
            <person name="Sreedasyam A."/>
            <person name="Jenkins J."/>
            <person name="Shu S."/>
            <person name="Sims D."/>
            <person name="Kennedy M."/>
            <person name="Amirebrahimi M."/>
            <person name="Weers B.D."/>
            <person name="McKinley B."/>
            <person name="Mattison A."/>
            <person name="Morishige D.T."/>
            <person name="Grimwood J."/>
            <person name="Schmutz J."/>
            <person name="Mullet J.E."/>
        </authorList>
    </citation>
    <scope>NUCLEOTIDE SEQUENCE [LARGE SCALE GENOMIC DNA]</scope>
    <source>
        <strain evidence="4">cv. BTx623</strain>
    </source>
</reference>
<feature type="domain" description="DUF6598" evidence="2">
    <location>
        <begin position="139"/>
        <end position="385"/>
    </location>
</feature>
<dbReference type="Pfam" id="PF20241">
    <property type="entry name" value="DUF6598"/>
    <property type="match status" value="1"/>
</dbReference>
<evidence type="ECO:0000256" key="1">
    <source>
        <dbReference type="SAM" id="MobiDB-lite"/>
    </source>
</evidence>
<dbReference type="Proteomes" id="UP000000768">
    <property type="component" value="Chromosome 3"/>
</dbReference>
<feature type="compositionally biased region" description="Low complexity" evidence="1">
    <location>
        <begin position="9"/>
        <end position="18"/>
    </location>
</feature>
<dbReference type="InterPro" id="IPR046533">
    <property type="entry name" value="DUF6598"/>
</dbReference>
<protein>
    <recommendedName>
        <fullName evidence="2">DUF6598 domain-containing protein</fullName>
    </recommendedName>
</protein>
<dbReference type="KEGG" id="sbi:8062338"/>
<dbReference type="AlphaFoldDB" id="C5XIH2"/>
<evidence type="ECO:0000313" key="3">
    <source>
        <dbReference type="EMBL" id="EES02071.1"/>
    </source>
</evidence>
<sequence>METAGGGSAAAAGAALGLKRPRGDDDDSTNSANSSDCDEWLVSDSGSEEDDDDEIQGACCPFSVDEFPRVSFDHREQSRLPYRNPETKLRGPSPAMLFPPFKNDDHAFGSDYNLGDKSEIHMSNVGDCSGECDCFPMLLLQFIDLKIAGYRHNRHGRAKIFGFFAARDTLEPLRNYVYRRDFDNCESVHVKRKTGVARLSLSSPTRVISMKIRAFIEFEFHVLNEDETNRDESSLIIEGCTELHTKWATNSFIKHVRLYGERCALDIKYAVLIGAVEARVNIEVLTRAPTCTMDLKIYAKTSGFGDVIRLFRGTLPQVGYRNNFAVAVKRHSYLDLYMEGCREDDSALGNKLLPCSSWEHRFQSCFHGTLEDVVKLGDLATISVTITWRSYEKRSVTAQICK</sequence>